<dbReference type="AlphaFoldDB" id="A0A7Y9LV24"/>
<comment type="caution">
    <text evidence="1">The sequence shown here is derived from an EMBL/GenBank/DDBJ whole genome shotgun (WGS) entry which is preliminary data.</text>
</comment>
<gene>
    <name evidence="1" type="ORF">FHU41_002379</name>
</gene>
<keyword evidence="1" id="KW-0378">Hydrolase</keyword>
<keyword evidence="2" id="KW-1185">Reference proteome</keyword>
<dbReference type="Gene3D" id="3.30.2010.20">
    <property type="match status" value="1"/>
</dbReference>
<dbReference type="GO" id="GO:0006508">
    <property type="term" value="P:proteolysis"/>
    <property type="evidence" value="ECO:0007669"/>
    <property type="project" value="UniProtKB-KW"/>
</dbReference>
<dbReference type="Pfam" id="PF06262">
    <property type="entry name" value="Zincin_1"/>
    <property type="match status" value="1"/>
</dbReference>
<accession>A0A7Y9LV24</accession>
<dbReference type="GO" id="GO:0008233">
    <property type="term" value="F:peptidase activity"/>
    <property type="evidence" value="ECO:0007669"/>
    <property type="project" value="UniProtKB-KW"/>
</dbReference>
<organism evidence="1 2">
    <name type="scientific">Psychromicrobium silvestre</name>
    <dbReference type="NCBI Taxonomy" id="1645614"/>
    <lineage>
        <taxon>Bacteria</taxon>
        <taxon>Bacillati</taxon>
        <taxon>Actinomycetota</taxon>
        <taxon>Actinomycetes</taxon>
        <taxon>Micrococcales</taxon>
        <taxon>Micrococcaceae</taxon>
        <taxon>Psychromicrobium</taxon>
    </lineage>
</organism>
<evidence type="ECO:0000313" key="1">
    <source>
        <dbReference type="EMBL" id="NYE96129.1"/>
    </source>
</evidence>
<sequence length="134" mass="15010">MTDPLAGMPHFGRYEMGLAEFEAAVDDAVAQIPAEFTAYLSNVAIVVEERYQPRPGQNPDLILLGLYRGVPLTKRTEWSGIGSLPDKICIYRQPILDLCRSREGVVRQVLITVVHEIAHHFGIDDRTLHELGWG</sequence>
<keyword evidence="1" id="KW-0645">Protease</keyword>
<dbReference type="SUPFAM" id="SSF55486">
    <property type="entry name" value="Metalloproteases ('zincins'), catalytic domain"/>
    <property type="match status" value="1"/>
</dbReference>
<name>A0A7Y9LV24_9MICC</name>
<dbReference type="RefSeq" id="WP_179389831.1">
    <property type="nucleotide sequence ID" value="NZ_JACBYQ010000002.1"/>
</dbReference>
<dbReference type="CDD" id="cd12952">
    <property type="entry name" value="MMP_ACEL2062"/>
    <property type="match status" value="1"/>
</dbReference>
<dbReference type="EMBL" id="JACBYQ010000002">
    <property type="protein sequence ID" value="NYE96129.1"/>
    <property type="molecule type" value="Genomic_DNA"/>
</dbReference>
<dbReference type="Proteomes" id="UP000521748">
    <property type="component" value="Unassembled WGS sequence"/>
</dbReference>
<reference evidence="1 2" key="1">
    <citation type="submission" date="2020-07" db="EMBL/GenBank/DDBJ databases">
        <title>Sequencing the genomes of 1000 actinobacteria strains.</title>
        <authorList>
            <person name="Klenk H.-P."/>
        </authorList>
    </citation>
    <scope>NUCLEOTIDE SEQUENCE [LARGE SCALE GENOMIC DNA]</scope>
    <source>
        <strain evidence="1 2">DSM 102047</strain>
    </source>
</reference>
<evidence type="ECO:0000313" key="2">
    <source>
        <dbReference type="Proteomes" id="UP000521748"/>
    </source>
</evidence>
<protein>
    <submittedName>
        <fullName evidence="1">Putative Zn-dependent protease with MMP-like domain</fullName>
    </submittedName>
</protein>
<dbReference type="InterPro" id="IPR010428">
    <property type="entry name" value="Zincin_1"/>
</dbReference>
<proteinExistence type="predicted"/>
<dbReference type="InterPro" id="IPR038555">
    <property type="entry name" value="Zincin_1_sf"/>
</dbReference>